<reference evidence="4" key="1">
    <citation type="submission" date="2023-06" db="EMBL/GenBank/DDBJ databases">
        <title>Genome-scale phylogeny and comparative genomics of the fungal order Sordariales.</title>
        <authorList>
            <consortium name="Lawrence Berkeley National Laboratory"/>
            <person name="Hensen N."/>
            <person name="Bonometti L."/>
            <person name="Westerberg I."/>
            <person name="Brannstrom I.O."/>
            <person name="Guillou S."/>
            <person name="Cros-Aarteil S."/>
            <person name="Calhoun S."/>
            <person name="Haridas S."/>
            <person name="Kuo A."/>
            <person name="Mondo S."/>
            <person name="Pangilinan J."/>
            <person name="Riley R."/>
            <person name="LaButti K."/>
            <person name="Andreopoulos B."/>
            <person name="Lipzen A."/>
            <person name="Chen C."/>
            <person name="Yanf M."/>
            <person name="Daum C."/>
            <person name="Ng V."/>
            <person name="Clum A."/>
            <person name="Steindorff A."/>
            <person name="Ohm R."/>
            <person name="Martin F."/>
            <person name="Silar P."/>
            <person name="Natvig D."/>
            <person name="Lalanne C."/>
            <person name="Gautier V."/>
            <person name="Ament-velasquez S.L."/>
            <person name="Kruys A."/>
            <person name="Hutchinson M.I."/>
            <person name="Powell A.J."/>
            <person name="Barry K."/>
            <person name="Miller A.N."/>
            <person name="Grigoriev I.V."/>
            <person name="Debuchy R."/>
            <person name="Gladieux P."/>
            <person name="Thoren M.H."/>
            <person name="Johannesson H."/>
        </authorList>
    </citation>
    <scope>NUCLEOTIDE SEQUENCE</scope>
    <source>
        <strain evidence="4">SMH3391-2</strain>
    </source>
</reference>
<dbReference type="AlphaFoldDB" id="A0AA39X9A4"/>
<dbReference type="PANTHER" id="PTHR43544">
    <property type="entry name" value="SHORT-CHAIN DEHYDROGENASE/REDUCTASE"/>
    <property type="match status" value="1"/>
</dbReference>
<dbReference type="InterPro" id="IPR051468">
    <property type="entry name" value="Fungal_SecMetab_SDRs"/>
</dbReference>
<dbReference type="EMBL" id="JAULSR010000002">
    <property type="protein sequence ID" value="KAK0629701.1"/>
    <property type="molecule type" value="Genomic_DNA"/>
</dbReference>
<protein>
    <submittedName>
        <fullName evidence="4">Short-chain dehydrogenases/reductase</fullName>
    </submittedName>
</protein>
<dbReference type="InterPro" id="IPR036291">
    <property type="entry name" value="NAD(P)-bd_dom_sf"/>
</dbReference>
<gene>
    <name evidence="4" type="ORF">B0T17DRAFT_526219</name>
</gene>
<dbReference type="GO" id="GO:0005737">
    <property type="term" value="C:cytoplasm"/>
    <property type="evidence" value="ECO:0007669"/>
    <property type="project" value="TreeGrafter"/>
</dbReference>
<accession>A0AA39X9A4</accession>
<dbReference type="SUPFAM" id="SSF51735">
    <property type="entry name" value="NAD(P)-binding Rossmann-fold domains"/>
    <property type="match status" value="1"/>
</dbReference>
<comment type="similarity">
    <text evidence="1">Belongs to the short-chain dehydrogenases/reductases (SDR) family.</text>
</comment>
<dbReference type="Pfam" id="PF00106">
    <property type="entry name" value="adh_short"/>
    <property type="match status" value="1"/>
</dbReference>
<dbReference type="Proteomes" id="UP001174934">
    <property type="component" value="Unassembled WGS sequence"/>
</dbReference>
<dbReference type="Gene3D" id="3.40.50.720">
    <property type="entry name" value="NAD(P)-binding Rossmann-like Domain"/>
    <property type="match status" value="1"/>
</dbReference>
<evidence type="ECO:0000256" key="2">
    <source>
        <dbReference type="ARBA" id="ARBA00022857"/>
    </source>
</evidence>
<evidence type="ECO:0000313" key="4">
    <source>
        <dbReference type="EMBL" id="KAK0629701.1"/>
    </source>
</evidence>
<organism evidence="4 5">
    <name type="scientific">Bombardia bombarda</name>
    <dbReference type="NCBI Taxonomy" id="252184"/>
    <lineage>
        <taxon>Eukaryota</taxon>
        <taxon>Fungi</taxon>
        <taxon>Dikarya</taxon>
        <taxon>Ascomycota</taxon>
        <taxon>Pezizomycotina</taxon>
        <taxon>Sordariomycetes</taxon>
        <taxon>Sordariomycetidae</taxon>
        <taxon>Sordariales</taxon>
        <taxon>Lasiosphaeriaceae</taxon>
        <taxon>Bombardia</taxon>
    </lineage>
</organism>
<dbReference type="PRINTS" id="PR00081">
    <property type="entry name" value="GDHRDH"/>
</dbReference>
<dbReference type="InterPro" id="IPR020904">
    <property type="entry name" value="Sc_DH/Rdtase_CS"/>
</dbReference>
<keyword evidence="2" id="KW-0521">NADP</keyword>
<name>A0AA39X9A4_9PEZI</name>
<evidence type="ECO:0000256" key="3">
    <source>
        <dbReference type="ARBA" id="ARBA00023002"/>
    </source>
</evidence>
<dbReference type="InterPro" id="IPR002347">
    <property type="entry name" value="SDR_fam"/>
</dbReference>
<dbReference type="PROSITE" id="PS00061">
    <property type="entry name" value="ADH_SHORT"/>
    <property type="match status" value="1"/>
</dbReference>
<keyword evidence="5" id="KW-1185">Reference proteome</keyword>
<keyword evidence="3" id="KW-0560">Oxidoreductase</keyword>
<proteinExistence type="inferred from homology"/>
<dbReference type="PANTHER" id="PTHR43544:SF7">
    <property type="entry name" value="NADB-LER2"/>
    <property type="match status" value="1"/>
</dbReference>
<evidence type="ECO:0000313" key="5">
    <source>
        <dbReference type="Proteomes" id="UP001174934"/>
    </source>
</evidence>
<comment type="caution">
    <text evidence="4">The sequence shown here is derived from an EMBL/GenBank/DDBJ whole genome shotgun (WGS) entry which is preliminary data.</text>
</comment>
<evidence type="ECO:0000256" key="1">
    <source>
        <dbReference type="ARBA" id="ARBA00006484"/>
    </source>
</evidence>
<sequence>MPSFLITGSSRGLGLAFVTELLKNPENKIIATARSTRTSKGLQDLAAQHTTDGRLVLLDLDVTDQRSIDTAAADVTLILPDGLDNLISNAGVNDQALVGFEDVNIDEFRQEIDFNLTATIRLLRAFLPIIRRGKKGGPRKIMQLSSVLGSIEIAASSPGLASTYSVGKAALNMLIRKWGASLKQEDIITFVIHPGWVGATEVGSAIAPYIEKYAPNLPNIPVEESAAGVIKVLGDAAIDDAGAFFNFDGTKLPW</sequence>
<dbReference type="GO" id="GO:0016491">
    <property type="term" value="F:oxidoreductase activity"/>
    <property type="evidence" value="ECO:0007669"/>
    <property type="project" value="UniProtKB-KW"/>
</dbReference>